<feature type="transmembrane region" description="Helical" evidence="9">
    <location>
        <begin position="205"/>
        <end position="225"/>
    </location>
</feature>
<evidence type="ECO:0000256" key="9">
    <source>
        <dbReference type="SAM" id="Phobius"/>
    </source>
</evidence>
<evidence type="ECO:0000313" key="10">
    <source>
        <dbReference type="EMBL" id="CDP37997.1"/>
    </source>
</evidence>
<gene>
    <name evidence="10" type="ORF">GNLVRS02_ARAD1D24464g</name>
</gene>
<dbReference type="SMART" id="SM00679">
    <property type="entry name" value="CTNS"/>
    <property type="match status" value="2"/>
</dbReference>
<evidence type="ECO:0000256" key="7">
    <source>
        <dbReference type="ARBA" id="ARBA00038475"/>
    </source>
</evidence>
<evidence type="ECO:0000256" key="1">
    <source>
        <dbReference type="ARBA" id="ARBA00004141"/>
    </source>
</evidence>
<keyword evidence="4" id="KW-0677">Repeat</keyword>
<keyword evidence="6 8" id="KW-0472">Membrane</keyword>
<keyword evidence="5 8" id="KW-1133">Transmembrane helix</keyword>
<feature type="transmembrane region" description="Helical" evidence="9">
    <location>
        <begin position="147"/>
        <end position="163"/>
    </location>
</feature>
<evidence type="ECO:0000256" key="2">
    <source>
        <dbReference type="ARBA" id="ARBA00022448"/>
    </source>
</evidence>
<dbReference type="Gene3D" id="1.20.1280.290">
    <property type="match status" value="2"/>
</dbReference>
<comment type="subcellular location">
    <subcellularLocation>
        <location evidence="1 8">Membrane</location>
        <topology evidence="1 8">Multi-pass membrane protein</topology>
    </subcellularLocation>
</comment>
<evidence type="ECO:0000256" key="5">
    <source>
        <dbReference type="ARBA" id="ARBA00022989"/>
    </source>
</evidence>
<reference evidence="10" key="2">
    <citation type="submission" date="2014-06" db="EMBL/GenBank/DDBJ databases">
        <title>The complete genome of Blastobotrys (Arxula) adeninivorans LS3 - a yeast of biotechnological interest.</title>
        <authorList>
            <person name="Kunze G."/>
            <person name="Gaillardin C."/>
            <person name="Czernicka M."/>
            <person name="Durrens P."/>
            <person name="Martin T."/>
            <person name="Boer E."/>
            <person name="Gabaldon T."/>
            <person name="Cruz J."/>
            <person name="Talla E."/>
            <person name="Marck C."/>
            <person name="Goffeau A."/>
            <person name="Barbe V."/>
            <person name="Baret P."/>
            <person name="Baronian K."/>
            <person name="Beier S."/>
            <person name="Bleykasten C."/>
            <person name="Bode R."/>
            <person name="Casaregola S."/>
            <person name="Despons L."/>
            <person name="Fairhead C."/>
            <person name="Giersberg M."/>
            <person name="Gierski P."/>
            <person name="Hahnel U."/>
            <person name="Hartmann A."/>
            <person name="Jankowska D."/>
            <person name="Jubin C."/>
            <person name="Jung P."/>
            <person name="Lafontaine I."/>
            <person name="Leh-Louis V."/>
            <person name="Lemaire M."/>
            <person name="Marcet-Houben M."/>
            <person name="Mascher M."/>
            <person name="Morel G."/>
            <person name="Richard G.-F."/>
            <person name="Riechen J."/>
            <person name="Sacerdot C."/>
            <person name="Sarkar A."/>
            <person name="Savel G."/>
            <person name="Schacherer J."/>
            <person name="Sherman D."/>
            <person name="Straub M.-L."/>
            <person name="Stein N."/>
            <person name="Thierry A."/>
            <person name="Trautwein-Schult A."/>
            <person name="Westhof E."/>
            <person name="Worch S."/>
            <person name="Dujon B."/>
            <person name="Souciet J.-L."/>
            <person name="Wincker P."/>
            <person name="Scholz U."/>
            <person name="Neuveglise N."/>
        </authorList>
    </citation>
    <scope>NUCLEOTIDE SEQUENCE</scope>
    <source>
        <strain evidence="10">LS3</strain>
    </source>
</reference>
<keyword evidence="2" id="KW-0813">Transport</keyword>
<reference evidence="10" key="1">
    <citation type="submission" date="2014-02" db="EMBL/GenBank/DDBJ databases">
        <authorList>
            <person name="Genoscope - CEA"/>
        </authorList>
    </citation>
    <scope>NUCLEOTIDE SEQUENCE</scope>
    <source>
        <strain evidence="10">LS3</strain>
    </source>
</reference>
<dbReference type="PIRSF" id="PIRSF023381">
    <property type="entry name" value="MannP-dilichol_defect-1p"/>
    <property type="match status" value="1"/>
</dbReference>
<evidence type="ECO:0000256" key="3">
    <source>
        <dbReference type="ARBA" id="ARBA00022692"/>
    </source>
</evidence>
<dbReference type="PANTHER" id="PTHR12226:SF2">
    <property type="entry name" value="MANNOSE-P-DOLICHOL UTILIZATION DEFECT 1 PROTEIN"/>
    <property type="match status" value="1"/>
</dbReference>
<dbReference type="PhylomeDB" id="A0A060TGL9"/>
<accession>A0A060TGL9</accession>
<dbReference type="PANTHER" id="PTHR12226">
    <property type="entry name" value="MANNOSE-P-DOLICHOL UTILIZATION DEFECT 1 LEC35 -RELATED"/>
    <property type="match status" value="1"/>
</dbReference>
<organism evidence="10">
    <name type="scientific">Blastobotrys adeninivorans</name>
    <name type="common">Yeast</name>
    <name type="synonym">Arxula adeninivorans</name>
    <dbReference type="NCBI Taxonomy" id="409370"/>
    <lineage>
        <taxon>Eukaryota</taxon>
        <taxon>Fungi</taxon>
        <taxon>Dikarya</taxon>
        <taxon>Ascomycota</taxon>
        <taxon>Saccharomycotina</taxon>
        <taxon>Dipodascomycetes</taxon>
        <taxon>Dipodascales</taxon>
        <taxon>Trichomonascaceae</taxon>
        <taxon>Blastobotrys</taxon>
    </lineage>
</organism>
<proteinExistence type="inferred from homology"/>
<dbReference type="Pfam" id="PF04193">
    <property type="entry name" value="PQ-loop"/>
    <property type="match status" value="2"/>
</dbReference>
<comment type="similarity">
    <text evidence="7 8">Belongs to the MPDU1 (TC 2.A.43.3) family.</text>
</comment>
<dbReference type="EMBL" id="HG937694">
    <property type="protein sequence ID" value="CDP37997.1"/>
    <property type="molecule type" value="Genomic_DNA"/>
</dbReference>
<feature type="transmembrane region" description="Helical" evidence="9">
    <location>
        <begin position="175"/>
        <end position="193"/>
    </location>
</feature>
<dbReference type="InterPro" id="IPR006603">
    <property type="entry name" value="PQ-loop_rpt"/>
</dbReference>
<protein>
    <recommendedName>
        <fullName evidence="8">Mannose-P-dolichol utilization defect 1 protein homolog</fullName>
    </recommendedName>
</protein>
<dbReference type="InterPro" id="IPR016817">
    <property type="entry name" value="MannP-dilichol_defect-1"/>
</dbReference>
<evidence type="ECO:0000256" key="8">
    <source>
        <dbReference type="PIRNR" id="PIRNR023381"/>
    </source>
</evidence>
<dbReference type="GO" id="GO:0016020">
    <property type="term" value="C:membrane"/>
    <property type="evidence" value="ECO:0007669"/>
    <property type="project" value="UniProtKB-SubCell"/>
</dbReference>
<evidence type="ECO:0000256" key="4">
    <source>
        <dbReference type="ARBA" id="ARBA00022737"/>
    </source>
</evidence>
<sequence>MEVIGKTLDALTPVIRPIAHNLPEPVHKLGEVMLDDASCYQTLLRDVDFVSRPECVSLGVSKGLSWGIVGLSSVVKVPQILKLVSSGSSQGLSLVSYILETVGYLVSTAYAFRSNFPFSSFGETILISIQNVILTGLICFYSGKGSVGMLLVGVMIGVFYQLVQSEGAVSYSNLVYLQGLTVPLSMLSKVPQIYSNYQRKSTGQLSMFTVVNYLLGSLARVFTTLQEVDDVLILASFVLATVLNAVLFLQVLAYWKVKTA</sequence>
<keyword evidence="3 8" id="KW-0812">Transmembrane</keyword>
<evidence type="ECO:0000256" key="6">
    <source>
        <dbReference type="ARBA" id="ARBA00023136"/>
    </source>
</evidence>
<feature type="transmembrane region" description="Helical" evidence="9">
    <location>
        <begin position="231"/>
        <end position="255"/>
    </location>
</feature>
<dbReference type="AlphaFoldDB" id="A0A060TGL9"/>
<name>A0A060TGL9_BLAAD</name>